<feature type="compositionally biased region" description="Basic and acidic residues" evidence="1">
    <location>
        <begin position="70"/>
        <end position="116"/>
    </location>
</feature>
<evidence type="ECO:0000313" key="3">
    <source>
        <dbReference type="Proteomes" id="UP001059893"/>
    </source>
</evidence>
<reference evidence="2" key="1">
    <citation type="submission" date="2021-01" db="EMBL/GenBank/DDBJ databases">
        <title>Deciphering the adaptive evolutionary patterns associated with biogeogrpahic diversity in the finger millet blast pathogen Magnaporthe oryzae in Eastern Africa.</title>
        <authorList>
            <person name="Onyema G."/>
            <person name="Shittu T.A."/>
            <person name="Dodsworth S."/>
            <person name="Devilliers S."/>
            <person name="Muthumeenakshi S."/>
            <person name="Sreenivasaprasad S."/>
        </authorList>
    </citation>
    <scope>NUCLEOTIDE SEQUENCE</scope>
    <source>
        <strain evidence="2">D15/s37</strain>
    </source>
</reference>
<keyword evidence="3" id="KW-1185">Reference proteome</keyword>
<accession>A0ABQ8N1L7</accession>
<evidence type="ECO:0000256" key="1">
    <source>
        <dbReference type="SAM" id="MobiDB-lite"/>
    </source>
</evidence>
<dbReference type="Gene3D" id="2.30.30.850">
    <property type="match status" value="1"/>
</dbReference>
<feature type="compositionally biased region" description="Basic and acidic residues" evidence="1">
    <location>
        <begin position="43"/>
        <end position="61"/>
    </location>
</feature>
<dbReference type="Proteomes" id="UP001059893">
    <property type="component" value="Unassembled WGS sequence"/>
</dbReference>
<name>A0ABQ8N1L7_PYRGI</name>
<protein>
    <recommendedName>
        <fullName evidence="4">Hypervirulence associated protein TUDOR domain-containing protein</fullName>
    </recommendedName>
</protein>
<gene>
    <name evidence="2" type="ORF">MCOR33_011772</name>
</gene>
<sequence length="116" mass="13233">MLVWREGKGWQGPYQVQTVDQTNTTVTINNIPKTFRTTHCKPFHRDPAETQEPHDADERTPQDQPNPDPAAHDNRTGDGIDSRNSRASRDERHGDDLKARAQEVDDEKSKERSEDG</sequence>
<organism evidence="2 3">
    <name type="scientific">Pyricularia grisea</name>
    <name type="common">Crabgrass-specific blast fungus</name>
    <name type="synonym">Magnaporthe grisea</name>
    <dbReference type="NCBI Taxonomy" id="148305"/>
    <lineage>
        <taxon>Eukaryota</taxon>
        <taxon>Fungi</taxon>
        <taxon>Dikarya</taxon>
        <taxon>Ascomycota</taxon>
        <taxon>Pezizomycotina</taxon>
        <taxon>Sordariomycetes</taxon>
        <taxon>Sordariomycetidae</taxon>
        <taxon>Magnaporthales</taxon>
        <taxon>Pyriculariaceae</taxon>
        <taxon>Pyricularia</taxon>
    </lineage>
</organism>
<dbReference type="EMBL" id="JABSND010000718">
    <property type="protein sequence ID" value="KAI6289364.1"/>
    <property type="molecule type" value="Genomic_DNA"/>
</dbReference>
<feature type="region of interest" description="Disordered" evidence="1">
    <location>
        <begin position="30"/>
        <end position="116"/>
    </location>
</feature>
<evidence type="ECO:0000313" key="2">
    <source>
        <dbReference type="EMBL" id="KAI6289364.1"/>
    </source>
</evidence>
<comment type="caution">
    <text evidence="2">The sequence shown here is derived from an EMBL/GenBank/DDBJ whole genome shotgun (WGS) entry which is preliminary data.</text>
</comment>
<proteinExistence type="predicted"/>
<evidence type="ECO:0008006" key="4">
    <source>
        <dbReference type="Google" id="ProtNLM"/>
    </source>
</evidence>